<reference evidence="1 2" key="1">
    <citation type="submission" date="2019-09" db="EMBL/GenBank/DDBJ databases">
        <authorList>
            <person name="Chen X.-Y."/>
        </authorList>
    </citation>
    <scope>NUCLEOTIDE SEQUENCE [LARGE SCALE GENOMIC DNA]</scope>
    <source>
        <strain evidence="1 2">NY5</strain>
    </source>
</reference>
<name>A0A5B0WVT5_9GAMM</name>
<dbReference type="RefSeq" id="WP_149611899.1">
    <property type="nucleotide sequence ID" value="NZ_VTUX01000006.1"/>
</dbReference>
<evidence type="ECO:0000313" key="1">
    <source>
        <dbReference type="EMBL" id="KAA1189999.1"/>
    </source>
</evidence>
<comment type="caution">
    <text evidence="1">The sequence shown here is derived from an EMBL/GenBank/DDBJ whole genome shotgun (WGS) entry which is preliminary data.</text>
</comment>
<dbReference type="InterPro" id="IPR011008">
    <property type="entry name" value="Dimeric_a/b-barrel"/>
</dbReference>
<protein>
    <recommendedName>
        <fullName evidence="3">Antibiotic biosynthesis monooxygenase</fullName>
    </recommendedName>
</protein>
<accession>A0A5B0WVT5</accession>
<evidence type="ECO:0000313" key="2">
    <source>
        <dbReference type="Proteomes" id="UP000323708"/>
    </source>
</evidence>
<organism evidence="1 2">
    <name type="scientific">Pseudohalioglobus sediminis</name>
    <dbReference type="NCBI Taxonomy" id="2606449"/>
    <lineage>
        <taxon>Bacteria</taxon>
        <taxon>Pseudomonadati</taxon>
        <taxon>Pseudomonadota</taxon>
        <taxon>Gammaproteobacteria</taxon>
        <taxon>Cellvibrionales</taxon>
        <taxon>Halieaceae</taxon>
        <taxon>Pseudohalioglobus</taxon>
    </lineage>
</organism>
<proteinExistence type="predicted"/>
<dbReference type="AlphaFoldDB" id="A0A5B0WVT5"/>
<keyword evidence="2" id="KW-1185">Reference proteome</keyword>
<sequence>MSTDLIKMVVTLNVGQGSLALFKRLSRELVDAIESEEPSTLEYEWFLNEATGTCYITESYPGSEAMLSHLDSVGPRLGPILELAPVTQFLVFGSVSAQASAVLSTLGATVVPLHAGFRR</sequence>
<dbReference type="SUPFAM" id="SSF54909">
    <property type="entry name" value="Dimeric alpha+beta barrel"/>
    <property type="match status" value="1"/>
</dbReference>
<gene>
    <name evidence="1" type="ORF">F0M18_13080</name>
</gene>
<evidence type="ECO:0008006" key="3">
    <source>
        <dbReference type="Google" id="ProtNLM"/>
    </source>
</evidence>
<dbReference type="Proteomes" id="UP000323708">
    <property type="component" value="Unassembled WGS sequence"/>
</dbReference>
<dbReference type="Gene3D" id="3.30.70.100">
    <property type="match status" value="1"/>
</dbReference>
<dbReference type="EMBL" id="VTUX01000006">
    <property type="protein sequence ID" value="KAA1189999.1"/>
    <property type="molecule type" value="Genomic_DNA"/>
</dbReference>